<organism evidence="2 3">
    <name type="scientific">Sphenostylis stenocarpa</name>
    <dbReference type="NCBI Taxonomy" id="92480"/>
    <lineage>
        <taxon>Eukaryota</taxon>
        <taxon>Viridiplantae</taxon>
        <taxon>Streptophyta</taxon>
        <taxon>Embryophyta</taxon>
        <taxon>Tracheophyta</taxon>
        <taxon>Spermatophyta</taxon>
        <taxon>Magnoliopsida</taxon>
        <taxon>eudicotyledons</taxon>
        <taxon>Gunneridae</taxon>
        <taxon>Pentapetalae</taxon>
        <taxon>rosids</taxon>
        <taxon>fabids</taxon>
        <taxon>Fabales</taxon>
        <taxon>Fabaceae</taxon>
        <taxon>Papilionoideae</taxon>
        <taxon>50 kb inversion clade</taxon>
        <taxon>NPAAA clade</taxon>
        <taxon>indigoferoid/millettioid clade</taxon>
        <taxon>Phaseoleae</taxon>
        <taxon>Sphenostylis</taxon>
    </lineage>
</organism>
<evidence type="ECO:0000256" key="1">
    <source>
        <dbReference type="SAM" id="MobiDB-lite"/>
    </source>
</evidence>
<name>A0AA86VVD1_9FABA</name>
<dbReference type="Proteomes" id="UP001189624">
    <property type="component" value="Chromosome 1"/>
</dbReference>
<dbReference type="EMBL" id="OY731398">
    <property type="protein sequence ID" value="CAJ1811350.1"/>
    <property type="molecule type" value="Genomic_DNA"/>
</dbReference>
<dbReference type="AlphaFoldDB" id="A0AA86VVD1"/>
<protein>
    <submittedName>
        <fullName evidence="2">Uncharacterized protein</fullName>
    </submittedName>
</protein>
<accession>A0AA86VVD1</accession>
<evidence type="ECO:0000313" key="2">
    <source>
        <dbReference type="EMBL" id="CAJ1811350.1"/>
    </source>
</evidence>
<evidence type="ECO:0000313" key="3">
    <source>
        <dbReference type="Proteomes" id="UP001189624"/>
    </source>
</evidence>
<sequence length="98" mass="10536">MCTGAESRGIVEGNPVNNSKDGHENGMRSREGGEGTRNCGCGRFLHDLRQQLHNLKELLPTLSLSEVRNNYISSSLCMCGLCSASPSAAMIPLLKEVS</sequence>
<gene>
    <name evidence="2" type="ORF">AYBTSS11_LOCUS906</name>
</gene>
<dbReference type="Gramene" id="rna-AYBTSS11_LOCUS906">
    <property type="protein sequence ID" value="CAJ1811350.1"/>
    <property type="gene ID" value="gene-AYBTSS11_LOCUS906"/>
</dbReference>
<keyword evidence="3" id="KW-1185">Reference proteome</keyword>
<feature type="region of interest" description="Disordered" evidence="1">
    <location>
        <begin position="1"/>
        <end position="35"/>
    </location>
</feature>
<feature type="compositionally biased region" description="Basic and acidic residues" evidence="1">
    <location>
        <begin position="20"/>
        <end position="34"/>
    </location>
</feature>
<proteinExistence type="predicted"/>
<reference evidence="2" key="1">
    <citation type="submission" date="2023-10" db="EMBL/GenBank/DDBJ databases">
        <authorList>
            <person name="Domelevo Entfellner J.-B."/>
        </authorList>
    </citation>
    <scope>NUCLEOTIDE SEQUENCE</scope>
</reference>